<proteinExistence type="predicted"/>
<dbReference type="Proteomes" id="UP000324222">
    <property type="component" value="Unassembled WGS sequence"/>
</dbReference>
<name>A0A5B7HQZ4_PORTR</name>
<dbReference type="EMBL" id="VSRR010037365">
    <property type="protein sequence ID" value="MPC73712.1"/>
    <property type="molecule type" value="Genomic_DNA"/>
</dbReference>
<comment type="caution">
    <text evidence="1">The sequence shown here is derived from an EMBL/GenBank/DDBJ whole genome shotgun (WGS) entry which is preliminary data.</text>
</comment>
<protein>
    <submittedName>
        <fullName evidence="1">Uncharacterized protein</fullName>
    </submittedName>
</protein>
<dbReference type="AlphaFoldDB" id="A0A5B7HQZ4"/>
<evidence type="ECO:0000313" key="1">
    <source>
        <dbReference type="EMBL" id="MPC73712.1"/>
    </source>
</evidence>
<organism evidence="1 2">
    <name type="scientific">Portunus trituberculatus</name>
    <name type="common">Swimming crab</name>
    <name type="synonym">Neptunus trituberculatus</name>
    <dbReference type="NCBI Taxonomy" id="210409"/>
    <lineage>
        <taxon>Eukaryota</taxon>
        <taxon>Metazoa</taxon>
        <taxon>Ecdysozoa</taxon>
        <taxon>Arthropoda</taxon>
        <taxon>Crustacea</taxon>
        <taxon>Multicrustacea</taxon>
        <taxon>Malacostraca</taxon>
        <taxon>Eumalacostraca</taxon>
        <taxon>Eucarida</taxon>
        <taxon>Decapoda</taxon>
        <taxon>Pleocyemata</taxon>
        <taxon>Brachyura</taxon>
        <taxon>Eubrachyura</taxon>
        <taxon>Portunoidea</taxon>
        <taxon>Portunidae</taxon>
        <taxon>Portuninae</taxon>
        <taxon>Portunus</taxon>
    </lineage>
</organism>
<gene>
    <name evidence="1" type="ORF">E2C01_068049</name>
</gene>
<evidence type="ECO:0000313" key="2">
    <source>
        <dbReference type="Proteomes" id="UP000324222"/>
    </source>
</evidence>
<keyword evidence="2" id="KW-1185">Reference proteome</keyword>
<sequence>MSSIVITTLNWHSFHYEPATVLFLSYITRLTLVSISTLSH</sequence>
<reference evidence="1 2" key="1">
    <citation type="submission" date="2019-05" db="EMBL/GenBank/DDBJ databases">
        <title>Another draft genome of Portunus trituberculatus and its Hox gene families provides insights of decapod evolution.</title>
        <authorList>
            <person name="Jeong J.-H."/>
            <person name="Song I."/>
            <person name="Kim S."/>
            <person name="Choi T."/>
            <person name="Kim D."/>
            <person name="Ryu S."/>
            <person name="Kim W."/>
        </authorList>
    </citation>
    <scope>NUCLEOTIDE SEQUENCE [LARGE SCALE GENOMIC DNA]</scope>
    <source>
        <tissue evidence="1">Muscle</tissue>
    </source>
</reference>
<accession>A0A5B7HQZ4</accession>